<evidence type="ECO:0000256" key="1">
    <source>
        <dbReference type="ARBA" id="ARBA00011738"/>
    </source>
</evidence>
<dbReference type="PANTHER" id="PTHR33178">
    <property type="match status" value="1"/>
</dbReference>
<dbReference type="PANTHER" id="PTHR33178:SF5">
    <property type="entry name" value="EXPRESSED PROTEIN"/>
    <property type="match status" value="1"/>
</dbReference>
<dbReference type="InterPro" id="IPR011008">
    <property type="entry name" value="Dimeric_a/b-barrel"/>
</dbReference>
<feature type="domain" description="Stress-response A/B barrel" evidence="2">
    <location>
        <begin position="1"/>
        <end position="103"/>
    </location>
</feature>
<protein>
    <recommendedName>
        <fullName evidence="2">Stress-response A/B barrel domain-containing protein</fullName>
    </recommendedName>
</protein>
<name>A0A7I8IXC8_SPIIN</name>
<gene>
    <name evidence="3" type="ORF">SI7747_07009050</name>
</gene>
<dbReference type="Proteomes" id="UP001189122">
    <property type="component" value="Unassembled WGS sequence"/>
</dbReference>
<comment type="subunit">
    <text evidence="1">Homodimer.</text>
</comment>
<evidence type="ECO:0000313" key="3">
    <source>
        <dbReference type="EMBL" id="CAA2623102.1"/>
    </source>
</evidence>
<dbReference type="EMBL" id="LR743594">
    <property type="protein sequence ID" value="CAA2623102.1"/>
    <property type="molecule type" value="Genomic_DNA"/>
</dbReference>
<accession>A0A7I8IXC8</accession>
<dbReference type="AlphaFoldDB" id="A0A7I8IXC8"/>
<proteinExistence type="predicted"/>
<sequence length="244" mass="26596">MLAYGQSLPTSTLHGSSCLSLGPIPAAPGFVRLDVSVRAGDYSSEVSLNCRIVDANADGFTHAIYMRFHKKEDLRNFYGNSGYLGVLDEYVMPQCYDSISVDYESEVEDDILPIFRRGEEFNYGVEFVLLFSVVEHALDDAVDDAVAALQALIDKFSWLIVQATHGSNFSPRAGEYTHGAVIRFPSGLGELQGCSDYKEVSPSRPLPPSISTAEESFTGGKLQPITRKALAVHFAVDPVGTDVM</sequence>
<dbReference type="InterPro" id="IPR044662">
    <property type="entry name" value="HS1/DABB1-like"/>
</dbReference>
<dbReference type="PROSITE" id="PS51502">
    <property type="entry name" value="S_R_A_B_BARREL"/>
    <property type="match status" value="1"/>
</dbReference>
<organism evidence="3">
    <name type="scientific">Spirodela intermedia</name>
    <name type="common">Intermediate duckweed</name>
    <dbReference type="NCBI Taxonomy" id="51605"/>
    <lineage>
        <taxon>Eukaryota</taxon>
        <taxon>Viridiplantae</taxon>
        <taxon>Streptophyta</taxon>
        <taxon>Embryophyta</taxon>
        <taxon>Tracheophyta</taxon>
        <taxon>Spermatophyta</taxon>
        <taxon>Magnoliopsida</taxon>
        <taxon>Liliopsida</taxon>
        <taxon>Araceae</taxon>
        <taxon>Lemnoideae</taxon>
        <taxon>Spirodela</taxon>
    </lineage>
</organism>
<dbReference type="InterPro" id="IPR013097">
    <property type="entry name" value="Dabb"/>
</dbReference>
<evidence type="ECO:0000313" key="4">
    <source>
        <dbReference type="Proteomes" id="UP001189122"/>
    </source>
</evidence>
<evidence type="ECO:0000259" key="2">
    <source>
        <dbReference type="PROSITE" id="PS51502"/>
    </source>
</evidence>
<reference evidence="3 4" key="1">
    <citation type="submission" date="2019-12" db="EMBL/GenBank/DDBJ databases">
        <authorList>
            <person name="Scholz U."/>
            <person name="Mascher M."/>
            <person name="Fiebig A."/>
        </authorList>
    </citation>
    <scope>NUCLEOTIDE SEQUENCE</scope>
</reference>
<keyword evidence="4" id="KW-1185">Reference proteome</keyword>
<dbReference type="EMBL" id="CACRZD030000007">
    <property type="protein sequence ID" value="CAA6662665.1"/>
    <property type="molecule type" value="Genomic_DNA"/>
</dbReference>
<dbReference type="SUPFAM" id="SSF54909">
    <property type="entry name" value="Dimeric alpha+beta barrel"/>
    <property type="match status" value="1"/>
</dbReference>